<accession>A0A098AXR9</accession>
<comment type="similarity">
    <text evidence="1">Belongs to the UPF0065 (bug) family.</text>
</comment>
<dbReference type="PANTHER" id="PTHR42928:SF5">
    <property type="entry name" value="BLR1237 PROTEIN"/>
    <property type="match status" value="1"/>
</dbReference>
<feature type="chain" id="PRO_5039572878" evidence="2">
    <location>
        <begin position="23"/>
        <end position="348"/>
    </location>
</feature>
<keyword evidence="3" id="KW-0449">Lipoprotein</keyword>
<dbReference type="Gene3D" id="3.40.190.10">
    <property type="entry name" value="Periplasmic binding protein-like II"/>
    <property type="match status" value="1"/>
</dbReference>
<dbReference type="EMBL" id="LK996017">
    <property type="protein sequence ID" value="CDX00902.1"/>
    <property type="molecule type" value="Genomic_DNA"/>
</dbReference>
<dbReference type="PATRIC" id="fig|49338.4.peg.1099"/>
<proteinExistence type="inferred from homology"/>
<dbReference type="PANTHER" id="PTHR42928">
    <property type="entry name" value="TRICARBOXYLATE-BINDING PROTEIN"/>
    <property type="match status" value="1"/>
</dbReference>
<reference evidence="3" key="1">
    <citation type="submission" date="2014-07" db="EMBL/GenBank/DDBJ databases">
        <authorList>
            <person name="Hornung V.Bastian."/>
        </authorList>
    </citation>
    <scope>NUCLEOTIDE SEQUENCE</scope>
    <source>
        <strain evidence="3">PCE-S</strain>
    </source>
</reference>
<dbReference type="Gene3D" id="3.40.190.150">
    <property type="entry name" value="Bordetella uptake gene, domain 1"/>
    <property type="match status" value="1"/>
</dbReference>
<name>A0A098AXR9_DESHA</name>
<evidence type="ECO:0000313" key="3">
    <source>
        <dbReference type="EMBL" id="CDX00902.1"/>
    </source>
</evidence>
<dbReference type="SUPFAM" id="SSF53850">
    <property type="entry name" value="Periplasmic binding protein-like II"/>
    <property type="match status" value="1"/>
</dbReference>
<dbReference type="Pfam" id="PF03401">
    <property type="entry name" value="TctC"/>
    <property type="match status" value="1"/>
</dbReference>
<gene>
    <name evidence="3" type="ORF">DPCES_1015</name>
</gene>
<dbReference type="PROSITE" id="PS51257">
    <property type="entry name" value="PROKAR_LIPOPROTEIN"/>
    <property type="match status" value="1"/>
</dbReference>
<evidence type="ECO:0000256" key="1">
    <source>
        <dbReference type="ARBA" id="ARBA00006987"/>
    </source>
</evidence>
<dbReference type="InterPro" id="IPR005064">
    <property type="entry name" value="BUG"/>
</dbReference>
<evidence type="ECO:0000256" key="2">
    <source>
        <dbReference type="SAM" id="SignalP"/>
    </source>
</evidence>
<dbReference type="RefSeq" id="WP_005814058.1">
    <property type="nucleotide sequence ID" value="NZ_CABKQQ010000051.1"/>
</dbReference>
<sequence>MLKRSKWFVVFMVVALLVSSIAGCSSSAGSTAPAGGEKLFYEGKTITLIVPNTAGKGMDTYARMIVPYIQKYSGAKNIIVKNITGAGGVIGINDLWNAKPDGLTIAFTSIPTIILSQLSEGEGVKYDATQFTYLGRASTEARILTVGGNSSIKSIEDIADLGRDFKFPTQGTDEDFFTMAVIANSLGFGLKAITGYEGNADTALAVVKGDGDGHITAAMDAVTMIKEGDKRPILIIAPERMPEYPEVPTALEAVQDETGKASLQAIVNMLEMHRSFFGPPNMDQEATIALREAIFQALNDPELQAKAEQTGLPIVPLKGDEEQGKVEIIAEAGKNIVPILKAAVEATK</sequence>
<feature type="signal peptide" evidence="2">
    <location>
        <begin position="1"/>
        <end position="22"/>
    </location>
</feature>
<dbReference type="AlphaFoldDB" id="A0A098AXR9"/>
<organism evidence="3">
    <name type="scientific">Desulfitobacterium hafniense</name>
    <name type="common">Desulfitobacterium frappieri</name>
    <dbReference type="NCBI Taxonomy" id="49338"/>
    <lineage>
        <taxon>Bacteria</taxon>
        <taxon>Bacillati</taxon>
        <taxon>Bacillota</taxon>
        <taxon>Clostridia</taxon>
        <taxon>Eubacteriales</taxon>
        <taxon>Desulfitobacteriaceae</taxon>
        <taxon>Desulfitobacterium</taxon>
    </lineage>
</organism>
<dbReference type="InterPro" id="IPR042100">
    <property type="entry name" value="Bug_dom1"/>
</dbReference>
<protein>
    <submittedName>
        <fullName evidence="3">Prokaryotic membrane lipoprotein lipid attachment site profile</fullName>
    </submittedName>
</protein>
<keyword evidence="2" id="KW-0732">Signal</keyword>